<dbReference type="CDD" id="cd07383">
    <property type="entry name" value="MPP_Dcr2"/>
    <property type="match status" value="1"/>
</dbReference>
<dbReference type="PIRSF" id="PIRSF030250">
    <property type="entry name" value="Ptase_At2g46880"/>
    <property type="match status" value="1"/>
</dbReference>
<dbReference type="Pfam" id="PF00149">
    <property type="entry name" value="Metallophos"/>
    <property type="match status" value="1"/>
</dbReference>
<dbReference type="InterPro" id="IPR004843">
    <property type="entry name" value="Calcineurin-like_PHP"/>
</dbReference>
<accession>A0ABW0I4G5</accession>
<dbReference type="PANTHER" id="PTHR32440:SF0">
    <property type="entry name" value="PHOSPHATASE DCR2-RELATED"/>
    <property type="match status" value="1"/>
</dbReference>
<dbReference type="PANTHER" id="PTHR32440">
    <property type="entry name" value="PHOSPHATASE DCR2-RELATED-RELATED"/>
    <property type="match status" value="1"/>
</dbReference>
<evidence type="ECO:0000313" key="2">
    <source>
        <dbReference type="EMBL" id="MFC5406992.1"/>
    </source>
</evidence>
<feature type="domain" description="Calcineurin-like phosphoesterase" evidence="1">
    <location>
        <begin position="14"/>
        <end position="243"/>
    </location>
</feature>
<name>A0ABW0I4G5_9BACL</name>
<proteinExistence type="predicted"/>
<gene>
    <name evidence="2" type="ORF">ACFPOF_30060</name>
</gene>
<sequence>MNKQLSFREDGTFTIVQFTDVHWKNGDGKDARTKSLMARIIAEEKPDLVVFTGDVIDSLHCADPYRSFRDAVGVASESGIPWAAVFGNHDSEGKTSREELMSVQTSIAGTIAEYGPSDIGGVGNFVRTLVGRDGSSAAALYFLDSGAYSELPHVPGYGWFQRSQAEWVRKKAGVLQADNGGRPLPSLAFFHIPLPEYRDVWDRQTCFGKRYEKVQAPRLNTGMFSALEQAGGVMGTFCGHDHVNDYEGTLYGVRLCYGRATGYNTYGRWRFRRGARLIRMREGSESFETWLRLDNGDKIESQRKHSPNRFSRA</sequence>
<reference evidence="3" key="1">
    <citation type="journal article" date="2019" name="Int. J. Syst. Evol. Microbiol.">
        <title>The Global Catalogue of Microorganisms (GCM) 10K type strain sequencing project: providing services to taxonomists for standard genome sequencing and annotation.</title>
        <authorList>
            <consortium name="The Broad Institute Genomics Platform"/>
            <consortium name="The Broad Institute Genome Sequencing Center for Infectious Disease"/>
            <person name="Wu L."/>
            <person name="Ma J."/>
        </authorList>
    </citation>
    <scope>NUCLEOTIDE SEQUENCE [LARGE SCALE GENOMIC DNA]</scope>
    <source>
        <strain evidence="3">CGMCC 1.18575</strain>
    </source>
</reference>
<comment type="caution">
    <text evidence="2">The sequence shown here is derived from an EMBL/GenBank/DDBJ whole genome shotgun (WGS) entry which is preliminary data.</text>
</comment>
<dbReference type="InterPro" id="IPR011230">
    <property type="entry name" value="PAP14/16/28/29"/>
</dbReference>
<evidence type="ECO:0000259" key="1">
    <source>
        <dbReference type="Pfam" id="PF00149"/>
    </source>
</evidence>
<dbReference type="Gene3D" id="3.60.21.10">
    <property type="match status" value="1"/>
</dbReference>
<keyword evidence="3" id="KW-1185">Reference proteome</keyword>
<dbReference type="InterPro" id="IPR029052">
    <property type="entry name" value="Metallo-depent_PP-like"/>
</dbReference>
<evidence type="ECO:0000313" key="3">
    <source>
        <dbReference type="Proteomes" id="UP001596113"/>
    </source>
</evidence>
<organism evidence="2 3">
    <name type="scientific">Cohnella soli</name>
    <dbReference type="NCBI Taxonomy" id="425005"/>
    <lineage>
        <taxon>Bacteria</taxon>
        <taxon>Bacillati</taxon>
        <taxon>Bacillota</taxon>
        <taxon>Bacilli</taxon>
        <taxon>Bacillales</taxon>
        <taxon>Paenibacillaceae</taxon>
        <taxon>Cohnella</taxon>
    </lineage>
</organism>
<dbReference type="RefSeq" id="WP_378139259.1">
    <property type="nucleotide sequence ID" value="NZ_JBHSMI010000067.1"/>
</dbReference>
<dbReference type="EMBL" id="JBHSMI010000067">
    <property type="protein sequence ID" value="MFC5406992.1"/>
    <property type="molecule type" value="Genomic_DNA"/>
</dbReference>
<protein>
    <submittedName>
        <fullName evidence="2">Metallophosphoesterase family protein</fullName>
    </submittedName>
</protein>
<dbReference type="Proteomes" id="UP001596113">
    <property type="component" value="Unassembled WGS sequence"/>
</dbReference>
<dbReference type="SUPFAM" id="SSF56300">
    <property type="entry name" value="Metallo-dependent phosphatases"/>
    <property type="match status" value="1"/>
</dbReference>